<reference evidence="7" key="2">
    <citation type="journal article" date="2021" name="PeerJ">
        <title>Extensive microbial diversity within the chicken gut microbiome revealed by metagenomics and culture.</title>
        <authorList>
            <person name="Gilroy R."/>
            <person name="Ravi A."/>
            <person name="Getino M."/>
            <person name="Pursley I."/>
            <person name="Horton D.L."/>
            <person name="Alikhan N.F."/>
            <person name="Baker D."/>
            <person name="Gharbi K."/>
            <person name="Hall N."/>
            <person name="Watson M."/>
            <person name="Adriaenssens E.M."/>
            <person name="Foster-Nyarko E."/>
            <person name="Jarju S."/>
            <person name="Secka A."/>
            <person name="Antonio M."/>
            <person name="Oren A."/>
            <person name="Chaudhuri R.R."/>
            <person name="La Ragione R."/>
            <person name="Hildebrand F."/>
            <person name="Pallen M.J."/>
        </authorList>
    </citation>
    <scope>NUCLEOTIDE SEQUENCE</scope>
    <source>
        <strain evidence="7">ChiGjej1B1-24693</strain>
    </source>
</reference>
<evidence type="ECO:0000256" key="4">
    <source>
        <dbReference type="ARBA" id="ARBA00023098"/>
    </source>
</evidence>
<dbReference type="Pfam" id="PF23562">
    <property type="entry name" value="AMP-binding_C_3"/>
    <property type="match status" value="1"/>
</dbReference>
<sequence length="613" mass="67455">MTDTADAGGERADGMSFGGRLLHQATVAPHREAFRHPDGDRWASLSWLQTKDVTFELAAGLVALGVEPEHRVAIASNTRIEWVLADLGVMCAGAATTTVYPTTKPEDVGYILSDSESRVLFAEDVGQVEKVLDRAAELPHLGTIVLMEGELPESMSGDERVITWEQLKEKGRSWLSEHPDGIEQILSEITPDKLATLIYTSGTTGRPKGVRLVHDCWLYEGDSVAEVDILSPDDLQYLWLPLSHVFGKALLAIQMKIGFASAVDGRIDKIVDGLGEVKPTFMAGAPRIFEKVRAKVMMREKSAIAAKIFDWAFQVGRSTIEPRLANKPLTGLDKVKYGIARKLVFSKLEETMGGRVRFFISGSAALAREVQEWFFSAGLLILEGYGLTESSAAIFVNLPDGRTKFGTVGPPLPGTQVRIADDGEILVKGRAVMEGYHNQPDATAEVLEDGWFHTGDIGQLDADNYLRITDRKKDLIKTSGGKYVAPQKVTGVMKAASPYLSEVIIAGEHHKYIVALLTLDAEAIQGWAEANELGHLSYADLTQHEKVRAMIDEHIQAGNAQLERWETIKRFTILDSDLSVDEGEVTPSMKVRRRTVIARNQAILDSMYQDEND</sequence>
<protein>
    <recommendedName>
        <fullName evidence="5">Acyl-CoA synthetase</fullName>
    </recommendedName>
</protein>
<proteinExistence type="inferred from homology"/>
<evidence type="ECO:0000256" key="1">
    <source>
        <dbReference type="ARBA" id="ARBA00006432"/>
    </source>
</evidence>
<dbReference type="InterPro" id="IPR020845">
    <property type="entry name" value="AMP-binding_CS"/>
</dbReference>
<dbReference type="PANTHER" id="PTHR43272:SF32">
    <property type="entry name" value="AMP-DEPENDENT SYNTHETASE_LIGASE DOMAIN-CONTAINING PROTEIN"/>
    <property type="match status" value="1"/>
</dbReference>
<dbReference type="SUPFAM" id="SSF56801">
    <property type="entry name" value="Acetyl-CoA synthetase-like"/>
    <property type="match status" value="1"/>
</dbReference>
<organism evidence="7 8">
    <name type="scientific">Candidatus Avipropionibacterium avicola</name>
    <dbReference type="NCBI Taxonomy" id="2840701"/>
    <lineage>
        <taxon>Bacteria</taxon>
        <taxon>Bacillati</taxon>
        <taxon>Actinomycetota</taxon>
        <taxon>Actinomycetes</taxon>
        <taxon>Propionibacteriales</taxon>
        <taxon>Propionibacteriaceae</taxon>
        <taxon>Propionibacteriaceae incertae sedis</taxon>
        <taxon>Candidatus Avipropionibacterium</taxon>
    </lineage>
</organism>
<dbReference type="GO" id="GO:0004467">
    <property type="term" value="F:long-chain fatty acid-CoA ligase activity"/>
    <property type="evidence" value="ECO:0007669"/>
    <property type="project" value="TreeGrafter"/>
</dbReference>
<dbReference type="Gene3D" id="3.40.50.12780">
    <property type="entry name" value="N-terminal domain of ligase-like"/>
    <property type="match status" value="2"/>
</dbReference>
<reference evidence="7" key="1">
    <citation type="submission" date="2020-10" db="EMBL/GenBank/DDBJ databases">
        <authorList>
            <person name="Gilroy R."/>
        </authorList>
    </citation>
    <scope>NUCLEOTIDE SEQUENCE</scope>
    <source>
        <strain evidence="7">ChiGjej1B1-24693</strain>
    </source>
</reference>
<dbReference type="Proteomes" id="UP000886842">
    <property type="component" value="Unassembled WGS sequence"/>
</dbReference>
<dbReference type="CDD" id="cd05907">
    <property type="entry name" value="VL_LC_FACS_like"/>
    <property type="match status" value="1"/>
</dbReference>
<name>A0A9D1H0Y6_9ACTN</name>
<comment type="caution">
    <text evidence="7">The sequence shown here is derived from an EMBL/GenBank/DDBJ whole genome shotgun (WGS) entry which is preliminary data.</text>
</comment>
<dbReference type="Pfam" id="PF00501">
    <property type="entry name" value="AMP-binding"/>
    <property type="match status" value="1"/>
</dbReference>
<dbReference type="InterPro" id="IPR042099">
    <property type="entry name" value="ANL_N_sf"/>
</dbReference>
<evidence type="ECO:0000256" key="5">
    <source>
        <dbReference type="ARBA" id="ARBA00032875"/>
    </source>
</evidence>
<evidence type="ECO:0000313" key="8">
    <source>
        <dbReference type="Proteomes" id="UP000886842"/>
    </source>
</evidence>
<dbReference type="GO" id="GO:0016020">
    <property type="term" value="C:membrane"/>
    <property type="evidence" value="ECO:0007669"/>
    <property type="project" value="TreeGrafter"/>
</dbReference>
<dbReference type="PANTHER" id="PTHR43272">
    <property type="entry name" value="LONG-CHAIN-FATTY-ACID--COA LIGASE"/>
    <property type="match status" value="1"/>
</dbReference>
<dbReference type="InterPro" id="IPR000873">
    <property type="entry name" value="AMP-dep_synth/lig_dom"/>
</dbReference>
<dbReference type="EMBL" id="DVLP01000448">
    <property type="protein sequence ID" value="HIT76992.1"/>
    <property type="molecule type" value="Genomic_DNA"/>
</dbReference>
<evidence type="ECO:0000259" key="6">
    <source>
        <dbReference type="Pfam" id="PF00501"/>
    </source>
</evidence>
<dbReference type="PROSITE" id="PS00455">
    <property type="entry name" value="AMP_BINDING"/>
    <property type="match status" value="1"/>
</dbReference>
<gene>
    <name evidence="7" type="ORF">IAA98_15550</name>
</gene>
<evidence type="ECO:0000256" key="3">
    <source>
        <dbReference type="ARBA" id="ARBA00022832"/>
    </source>
</evidence>
<keyword evidence="2 7" id="KW-0436">Ligase</keyword>
<evidence type="ECO:0000256" key="2">
    <source>
        <dbReference type="ARBA" id="ARBA00022598"/>
    </source>
</evidence>
<dbReference type="AlphaFoldDB" id="A0A9D1H0Y6"/>
<comment type="similarity">
    <text evidence="1">Belongs to the ATP-dependent AMP-binding enzyme family.</text>
</comment>
<keyword evidence="3" id="KW-0276">Fatty acid metabolism</keyword>
<keyword evidence="4" id="KW-0443">Lipid metabolism</keyword>
<feature type="domain" description="AMP-dependent synthetase/ligase" evidence="6">
    <location>
        <begin position="23"/>
        <end position="437"/>
    </location>
</feature>
<evidence type="ECO:0000313" key="7">
    <source>
        <dbReference type="EMBL" id="HIT76992.1"/>
    </source>
</evidence>
<accession>A0A9D1H0Y6</accession>